<dbReference type="SMART" id="SM00354">
    <property type="entry name" value="HTH_LACI"/>
    <property type="match status" value="1"/>
</dbReference>
<organism evidence="5 6">
    <name type="scientific">Denitrovibrio acetiphilus (strain DSM 12809 / NBRC 114555 / N2460)</name>
    <dbReference type="NCBI Taxonomy" id="522772"/>
    <lineage>
        <taxon>Bacteria</taxon>
        <taxon>Pseudomonadati</taxon>
        <taxon>Deferribacterota</taxon>
        <taxon>Deferribacteres</taxon>
        <taxon>Deferribacterales</taxon>
        <taxon>Geovibrionaceae</taxon>
        <taxon>Denitrovibrio</taxon>
    </lineage>
</organism>
<gene>
    <name evidence="5" type="ordered locus">Dacet_0215</name>
</gene>
<dbReference type="GO" id="GO:0003700">
    <property type="term" value="F:DNA-binding transcription factor activity"/>
    <property type="evidence" value="ECO:0007669"/>
    <property type="project" value="TreeGrafter"/>
</dbReference>
<evidence type="ECO:0000313" key="6">
    <source>
        <dbReference type="Proteomes" id="UP000002012"/>
    </source>
</evidence>
<dbReference type="PANTHER" id="PTHR30146:SF109">
    <property type="entry name" value="HTH-TYPE TRANSCRIPTIONAL REGULATOR GALS"/>
    <property type="match status" value="1"/>
</dbReference>
<dbReference type="InterPro" id="IPR000843">
    <property type="entry name" value="HTH_LacI"/>
</dbReference>
<dbReference type="PANTHER" id="PTHR30146">
    <property type="entry name" value="LACI-RELATED TRANSCRIPTIONAL REPRESSOR"/>
    <property type="match status" value="1"/>
</dbReference>
<dbReference type="InParanoid" id="D4H242"/>
<dbReference type="OrthoDB" id="43195at2"/>
<sequence>MKKKITITEIAKLAEVSPATVSLVLNGRPGVGPEAREKVLRIARTNNYKGVTSSRLNRKHKTILFVNVVKHGQILNKNHKEFIADYIDGALNEAERNGYSLEVTAFDSFEPDSLIEHINSSFARGAVILATELKEEDIEHFLKAHIPVVFIDILYPYMPYDFVDMNNDSSVFNLMSHMHRMGHTEAGIVTGTYVTSNFEHRMHSFEKSMQILGMNFTKEHTYSVDSTYEKSYQDMCAILDKKPKLPSALFCVNDIIALGCMKALREHGYKIPDDISVVGFDNLTMSSMAEPPLTTVKVSKKRISMTAVKILLQRIKEGSKMPYEKVMIGGEVVERESVKQLNSGNEWGNHE</sequence>
<evidence type="ECO:0000256" key="2">
    <source>
        <dbReference type="ARBA" id="ARBA00023125"/>
    </source>
</evidence>
<dbReference type="Gene3D" id="3.40.50.2300">
    <property type="match status" value="2"/>
</dbReference>
<accession>D4H242</accession>
<dbReference type="EMBL" id="CP001968">
    <property type="protein sequence ID" value="ADD67019.1"/>
    <property type="molecule type" value="Genomic_DNA"/>
</dbReference>
<proteinExistence type="predicted"/>
<dbReference type="SUPFAM" id="SSF53822">
    <property type="entry name" value="Periplasmic binding protein-like I"/>
    <property type="match status" value="1"/>
</dbReference>
<dbReference type="HOGENOM" id="CLU_037628_6_2_0"/>
<feature type="domain" description="HTH lacI-type" evidence="4">
    <location>
        <begin position="5"/>
        <end position="59"/>
    </location>
</feature>
<dbReference type="STRING" id="522772.Dacet_0215"/>
<name>D4H242_DENA2</name>
<dbReference type="SUPFAM" id="SSF47413">
    <property type="entry name" value="lambda repressor-like DNA-binding domains"/>
    <property type="match status" value="1"/>
</dbReference>
<dbReference type="Gene3D" id="1.10.260.40">
    <property type="entry name" value="lambda repressor-like DNA-binding domains"/>
    <property type="match status" value="1"/>
</dbReference>
<dbReference type="KEGG" id="dap:Dacet_0215"/>
<reference evidence="5 6" key="1">
    <citation type="journal article" date="2010" name="Stand. Genomic Sci.">
        <title>Complete genome sequence of Denitrovibrio acetiphilus type strain (N2460).</title>
        <authorList>
            <person name="Kiss H."/>
            <person name="Lang E."/>
            <person name="Lapidus A."/>
            <person name="Copeland A."/>
            <person name="Nolan M."/>
            <person name="Glavina Del Rio T."/>
            <person name="Chen F."/>
            <person name="Lucas S."/>
            <person name="Tice H."/>
            <person name="Cheng J.F."/>
            <person name="Han C."/>
            <person name="Goodwin L."/>
            <person name="Pitluck S."/>
            <person name="Liolios K."/>
            <person name="Pati A."/>
            <person name="Ivanova N."/>
            <person name="Mavromatis K."/>
            <person name="Chen A."/>
            <person name="Palaniappan K."/>
            <person name="Land M."/>
            <person name="Hauser L."/>
            <person name="Chang Y.J."/>
            <person name="Jeffries C.D."/>
            <person name="Detter J.C."/>
            <person name="Brettin T."/>
            <person name="Spring S."/>
            <person name="Rohde M."/>
            <person name="Goker M."/>
            <person name="Woyke T."/>
            <person name="Bristow J."/>
            <person name="Eisen J.A."/>
            <person name="Markowitz V."/>
            <person name="Hugenholtz P."/>
            <person name="Kyrpides N.C."/>
            <person name="Klenk H.P."/>
        </authorList>
    </citation>
    <scope>NUCLEOTIDE SEQUENCE [LARGE SCALE GENOMIC DNA]</scope>
    <source>
        <strain evidence="6">DSM 12809 / NBRC 114555 / N2460</strain>
    </source>
</reference>
<keyword evidence="6" id="KW-1185">Reference proteome</keyword>
<evidence type="ECO:0000313" key="5">
    <source>
        <dbReference type="EMBL" id="ADD67019.1"/>
    </source>
</evidence>
<evidence type="ECO:0000256" key="3">
    <source>
        <dbReference type="ARBA" id="ARBA00023163"/>
    </source>
</evidence>
<dbReference type="PROSITE" id="PS50932">
    <property type="entry name" value="HTH_LACI_2"/>
    <property type="match status" value="1"/>
</dbReference>
<keyword evidence="3" id="KW-0804">Transcription</keyword>
<dbReference type="PROSITE" id="PS00356">
    <property type="entry name" value="HTH_LACI_1"/>
    <property type="match status" value="1"/>
</dbReference>
<dbReference type="Pfam" id="PF00356">
    <property type="entry name" value="LacI"/>
    <property type="match status" value="1"/>
</dbReference>
<dbReference type="InterPro" id="IPR046335">
    <property type="entry name" value="LacI/GalR-like_sensor"/>
</dbReference>
<dbReference type="AlphaFoldDB" id="D4H242"/>
<dbReference type="Proteomes" id="UP000002012">
    <property type="component" value="Chromosome"/>
</dbReference>
<protein>
    <submittedName>
        <fullName evidence="5">Transcriptional regulator, LacI family</fullName>
    </submittedName>
</protein>
<evidence type="ECO:0000256" key="1">
    <source>
        <dbReference type="ARBA" id="ARBA00023015"/>
    </source>
</evidence>
<dbReference type="eggNOG" id="COG1609">
    <property type="taxonomic scope" value="Bacteria"/>
</dbReference>
<dbReference type="GO" id="GO:0000976">
    <property type="term" value="F:transcription cis-regulatory region binding"/>
    <property type="evidence" value="ECO:0007669"/>
    <property type="project" value="TreeGrafter"/>
</dbReference>
<dbReference type="CDD" id="cd01392">
    <property type="entry name" value="HTH_LacI"/>
    <property type="match status" value="1"/>
</dbReference>
<dbReference type="InterPro" id="IPR010982">
    <property type="entry name" value="Lambda_DNA-bd_dom_sf"/>
</dbReference>
<dbReference type="RefSeq" id="WP_013009564.1">
    <property type="nucleotide sequence ID" value="NC_013943.1"/>
</dbReference>
<dbReference type="InterPro" id="IPR028082">
    <property type="entry name" value="Peripla_BP_I"/>
</dbReference>
<dbReference type="PaxDb" id="522772-Dacet_0215"/>
<dbReference type="FunCoup" id="D4H242">
    <property type="interactions" value="398"/>
</dbReference>
<keyword evidence="2" id="KW-0238">DNA-binding</keyword>
<keyword evidence="1" id="KW-0805">Transcription regulation</keyword>
<dbReference type="Pfam" id="PF13377">
    <property type="entry name" value="Peripla_BP_3"/>
    <property type="match status" value="1"/>
</dbReference>
<evidence type="ECO:0000259" key="4">
    <source>
        <dbReference type="PROSITE" id="PS50932"/>
    </source>
</evidence>